<dbReference type="Gene3D" id="1.25.40.20">
    <property type="entry name" value="Ankyrin repeat-containing domain"/>
    <property type="match status" value="1"/>
</dbReference>
<reference evidence="4" key="1">
    <citation type="submission" date="2023-03" db="EMBL/GenBank/DDBJ databases">
        <authorList>
            <person name="Steffen K."/>
            <person name="Cardenas P."/>
        </authorList>
    </citation>
    <scope>NUCLEOTIDE SEQUENCE</scope>
</reference>
<name>A0AA35TFJ6_GEOBA</name>
<dbReference type="Pfam" id="PF12796">
    <property type="entry name" value="Ank_2"/>
    <property type="match status" value="1"/>
</dbReference>
<gene>
    <name evidence="4" type="ORF">GBAR_LOCUS26013</name>
</gene>
<dbReference type="PANTHER" id="PTHR24166:SF48">
    <property type="entry name" value="PROTEIN VAPYRIN"/>
    <property type="match status" value="1"/>
</dbReference>
<dbReference type="PANTHER" id="PTHR24166">
    <property type="entry name" value="ROLLING PEBBLES, ISOFORM B"/>
    <property type="match status" value="1"/>
</dbReference>
<evidence type="ECO:0000256" key="2">
    <source>
        <dbReference type="ARBA" id="ARBA00023043"/>
    </source>
</evidence>
<keyword evidence="1" id="KW-0677">Repeat</keyword>
<keyword evidence="5" id="KW-1185">Reference proteome</keyword>
<evidence type="ECO:0000256" key="1">
    <source>
        <dbReference type="ARBA" id="ARBA00022737"/>
    </source>
</evidence>
<dbReference type="EMBL" id="CASHTH010003605">
    <property type="protein sequence ID" value="CAI8047069.1"/>
    <property type="molecule type" value="Genomic_DNA"/>
</dbReference>
<feature type="repeat" description="ANK" evidence="3">
    <location>
        <begin position="63"/>
        <end position="88"/>
    </location>
</feature>
<proteinExistence type="predicted"/>
<dbReference type="SMART" id="SM00248">
    <property type="entry name" value="ANK"/>
    <property type="match status" value="3"/>
</dbReference>
<dbReference type="AlphaFoldDB" id="A0AA35TFJ6"/>
<dbReference type="Proteomes" id="UP001174909">
    <property type="component" value="Unassembled WGS sequence"/>
</dbReference>
<evidence type="ECO:0000256" key="3">
    <source>
        <dbReference type="PROSITE-ProRule" id="PRU00023"/>
    </source>
</evidence>
<comment type="caution">
    <text evidence="4">The sequence shown here is derived from an EMBL/GenBank/DDBJ whole genome shotgun (WGS) entry which is preliminary data.</text>
</comment>
<organism evidence="4 5">
    <name type="scientific">Geodia barretti</name>
    <name type="common">Barrett's horny sponge</name>
    <dbReference type="NCBI Taxonomy" id="519541"/>
    <lineage>
        <taxon>Eukaryota</taxon>
        <taxon>Metazoa</taxon>
        <taxon>Porifera</taxon>
        <taxon>Demospongiae</taxon>
        <taxon>Heteroscleromorpha</taxon>
        <taxon>Tetractinellida</taxon>
        <taxon>Astrophorina</taxon>
        <taxon>Geodiidae</taxon>
        <taxon>Geodia</taxon>
    </lineage>
</organism>
<dbReference type="InterPro" id="IPR050889">
    <property type="entry name" value="Dendritic_Spine_Reg/Scaffold"/>
</dbReference>
<dbReference type="InterPro" id="IPR036770">
    <property type="entry name" value="Ankyrin_rpt-contain_sf"/>
</dbReference>
<dbReference type="SUPFAM" id="SSF48403">
    <property type="entry name" value="Ankyrin repeat"/>
    <property type="match status" value="1"/>
</dbReference>
<protein>
    <submittedName>
        <fullName evidence="4">Ankyrin repeat domain-containing protein 50</fullName>
    </submittedName>
</protein>
<evidence type="ECO:0000313" key="5">
    <source>
        <dbReference type="Proteomes" id="UP001174909"/>
    </source>
</evidence>
<accession>A0AA35TFJ6</accession>
<sequence length="120" mass="13433">MFVEGRRSGRDDLLFYVKYDVNEDKDTVDVLRSDSRTLPTCCHTEIVEKLISAGAVINYHDKDGATPLLIASQDGHLEVVRLLLMSGAKDLPYKDGRTAMSVARANGHQQIVKLIQQYKV</sequence>
<dbReference type="PROSITE" id="PS50297">
    <property type="entry name" value="ANK_REP_REGION"/>
    <property type="match status" value="1"/>
</dbReference>
<dbReference type="InterPro" id="IPR002110">
    <property type="entry name" value="Ankyrin_rpt"/>
</dbReference>
<keyword evidence="2 3" id="KW-0040">ANK repeat</keyword>
<evidence type="ECO:0000313" key="4">
    <source>
        <dbReference type="EMBL" id="CAI8047069.1"/>
    </source>
</evidence>
<dbReference type="PROSITE" id="PS50088">
    <property type="entry name" value="ANK_REPEAT"/>
    <property type="match status" value="1"/>
</dbReference>